<protein>
    <submittedName>
        <fullName evidence="7">Histidine kinase</fullName>
    </submittedName>
</protein>
<dbReference type="PANTHER" id="PTHR40448:SF1">
    <property type="entry name" value="TWO-COMPONENT SENSOR HISTIDINE KINASE"/>
    <property type="match status" value="1"/>
</dbReference>
<dbReference type="GO" id="GO:0000155">
    <property type="term" value="F:phosphorelay sensor kinase activity"/>
    <property type="evidence" value="ECO:0007669"/>
    <property type="project" value="InterPro"/>
</dbReference>
<proteinExistence type="predicted"/>
<evidence type="ECO:0000259" key="5">
    <source>
        <dbReference type="Pfam" id="PF14501"/>
    </source>
</evidence>
<dbReference type="Gene3D" id="1.10.287.130">
    <property type="match status" value="1"/>
</dbReference>
<accession>A0A1T2XHB8</accession>
<feature type="domain" description="SpoOB alpha-helical" evidence="6">
    <location>
        <begin position="234"/>
        <end position="287"/>
    </location>
</feature>
<dbReference type="AlphaFoldDB" id="A0A1T2XHB8"/>
<keyword evidence="2" id="KW-0808">Transferase</keyword>
<dbReference type="PANTHER" id="PTHR40448">
    <property type="entry name" value="TWO-COMPONENT SENSOR HISTIDINE KINASE"/>
    <property type="match status" value="1"/>
</dbReference>
<evidence type="ECO:0000256" key="4">
    <source>
        <dbReference type="SAM" id="Phobius"/>
    </source>
</evidence>
<dbReference type="SUPFAM" id="SSF103190">
    <property type="entry name" value="Sensory domain-like"/>
    <property type="match status" value="1"/>
</dbReference>
<dbReference type="SUPFAM" id="SSF55874">
    <property type="entry name" value="ATPase domain of HSP90 chaperone/DNA topoisomerase II/histidine kinase"/>
    <property type="match status" value="1"/>
</dbReference>
<evidence type="ECO:0000256" key="3">
    <source>
        <dbReference type="ARBA" id="ARBA00022777"/>
    </source>
</evidence>
<feature type="transmembrane region" description="Helical" evidence="4">
    <location>
        <begin position="198"/>
        <end position="218"/>
    </location>
</feature>
<gene>
    <name evidence="7" type="ORF">BVG16_09300</name>
</gene>
<keyword evidence="4" id="KW-0812">Transmembrane</keyword>
<dbReference type="InterPro" id="IPR039506">
    <property type="entry name" value="SPOB_a"/>
</dbReference>
<keyword evidence="4" id="KW-0472">Membrane</keyword>
<keyword evidence="4" id="KW-1133">Transmembrane helix</keyword>
<dbReference type="Gene3D" id="3.30.565.10">
    <property type="entry name" value="Histidine kinase-like ATPase, C-terminal domain"/>
    <property type="match status" value="1"/>
</dbReference>
<dbReference type="GO" id="GO:0042802">
    <property type="term" value="F:identical protein binding"/>
    <property type="evidence" value="ECO:0007669"/>
    <property type="project" value="TreeGrafter"/>
</dbReference>
<keyword evidence="1" id="KW-0597">Phosphoprotein</keyword>
<feature type="transmembrane region" description="Helical" evidence="4">
    <location>
        <begin position="12"/>
        <end position="33"/>
    </location>
</feature>
<dbReference type="InterPro" id="IPR016120">
    <property type="entry name" value="Sig_transdc_His_kin_SpoOB"/>
</dbReference>
<reference evidence="7 8" key="1">
    <citation type="submission" date="2017-01" db="EMBL/GenBank/DDBJ databases">
        <title>Genome analysis of Paenibacillus selenitrireducens ES3-24.</title>
        <authorList>
            <person name="Xu D."/>
            <person name="Yao R."/>
            <person name="Zheng S."/>
        </authorList>
    </citation>
    <scope>NUCLEOTIDE SEQUENCE [LARGE SCALE GENOMIC DNA]</scope>
    <source>
        <strain evidence="7 8">ES3-24</strain>
    </source>
</reference>
<keyword evidence="3 7" id="KW-0418">Kinase</keyword>
<dbReference type="SUPFAM" id="SSF55890">
    <property type="entry name" value="Sporulation response regulatory protein Spo0B"/>
    <property type="match status" value="1"/>
</dbReference>
<evidence type="ECO:0000256" key="1">
    <source>
        <dbReference type="ARBA" id="ARBA00022553"/>
    </source>
</evidence>
<evidence type="ECO:0000259" key="6">
    <source>
        <dbReference type="Pfam" id="PF14689"/>
    </source>
</evidence>
<dbReference type="RefSeq" id="WP_078498271.1">
    <property type="nucleotide sequence ID" value="NZ_MSZX01000003.1"/>
</dbReference>
<name>A0A1T2XHB8_9BACL</name>
<dbReference type="CDD" id="cd18773">
    <property type="entry name" value="PDC1_HK_sensor"/>
    <property type="match status" value="1"/>
</dbReference>
<dbReference type="EMBL" id="MSZX01000003">
    <property type="protein sequence ID" value="OPA79274.1"/>
    <property type="molecule type" value="Genomic_DNA"/>
</dbReference>
<evidence type="ECO:0000313" key="7">
    <source>
        <dbReference type="EMBL" id="OPA79274.1"/>
    </source>
</evidence>
<dbReference type="STRING" id="1324314.BVG16_09300"/>
<evidence type="ECO:0000313" key="8">
    <source>
        <dbReference type="Proteomes" id="UP000190188"/>
    </source>
</evidence>
<keyword evidence="8" id="KW-1185">Reference proteome</keyword>
<dbReference type="Pfam" id="PF14689">
    <property type="entry name" value="SPOB_a"/>
    <property type="match status" value="1"/>
</dbReference>
<evidence type="ECO:0000256" key="2">
    <source>
        <dbReference type="ARBA" id="ARBA00022679"/>
    </source>
</evidence>
<dbReference type="InterPro" id="IPR029151">
    <property type="entry name" value="Sensor-like_sf"/>
</dbReference>
<dbReference type="InterPro" id="IPR032834">
    <property type="entry name" value="NatK-like_C"/>
</dbReference>
<feature type="domain" description="Sensor histidine kinase NatK-like C-terminal" evidence="5">
    <location>
        <begin position="329"/>
        <end position="436"/>
    </location>
</feature>
<dbReference type="Proteomes" id="UP000190188">
    <property type="component" value="Unassembled WGS sequence"/>
</dbReference>
<comment type="caution">
    <text evidence="7">The sequence shown here is derived from an EMBL/GenBank/DDBJ whole genome shotgun (WGS) entry which is preliminary data.</text>
</comment>
<dbReference type="InterPro" id="IPR036890">
    <property type="entry name" value="HATPase_C_sf"/>
</dbReference>
<dbReference type="Pfam" id="PF14501">
    <property type="entry name" value="HATPase_c_5"/>
    <property type="match status" value="1"/>
</dbReference>
<dbReference type="OrthoDB" id="3173688at2"/>
<organism evidence="7 8">
    <name type="scientific">Paenibacillus selenitireducens</name>
    <dbReference type="NCBI Taxonomy" id="1324314"/>
    <lineage>
        <taxon>Bacteria</taxon>
        <taxon>Bacillati</taxon>
        <taxon>Bacillota</taxon>
        <taxon>Bacilli</taxon>
        <taxon>Bacillales</taxon>
        <taxon>Paenibacillaceae</taxon>
        <taxon>Paenibacillus</taxon>
    </lineage>
</organism>
<sequence length="436" mass="50047">MQLRKMYTDKRVLLFVIVTSIVFGALIGAKLFLSYYATDKSAQVALARQYIGIAEDIVKGLDKREYQKFLDTPQDEARRQNIKLFLEQYRLRINAHYVYTLLFDDTDISRVGVSANPPGYEDVWIGAICTLPSAQVRQAKSGHSYYSDIIQGEYGDYYLSVGVPLYDKTGRMLGALGIDIEAKDLANVSHQVVRGNSFIFFIDIIFALALLAAVFFLYKWYRVRLSRSLQEAENLYTSELGKVVDTIKSGRHDLMNHLQVISGLMQIKMYDKAWDYLKQLSVDVKVMDWTLRIKNPILMVLFQSKWELAQTRNIQMDFDTDQEDYRRVESMDLVKIYANLLDNAIEALDGYDGDQPRCIRVTCKTMGEKYIFAVENPALLTAKEQKAFFQHGYSTKDQAHAARGNGLMIVKKTVTKYKGALLFKYEDEKVLIQITI</sequence>